<gene>
    <name evidence="4" type="ordered locus">pNG6181</name>
    <name evidence="5" type="ORF">E6P14_01230</name>
</gene>
<feature type="transmembrane region" description="Helical" evidence="3">
    <location>
        <begin position="6"/>
        <end position="29"/>
    </location>
</feature>
<geneLocation type="plasmid" evidence="5">
    <name>pHMA155</name>
</geneLocation>
<dbReference type="PATRIC" id="fig|272569.17.peg.453"/>
<keyword evidence="3" id="KW-0812">Transmembrane</keyword>
<reference evidence="4 6" key="1">
    <citation type="journal article" date="2004" name="Genome Res.">
        <title>Genome sequence of Haloarcula marismortui: a halophilic archaeon from the Dead Sea.</title>
        <authorList>
            <person name="Baliga N.S."/>
            <person name="Bonneau R."/>
            <person name="Facciotti M.T."/>
            <person name="Pan M."/>
            <person name="Glusman G."/>
            <person name="Deutsch E.W."/>
            <person name="Shannon P."/>
            <person name="Chiu Y."/>
            <person name="Weng R.S."/>
            <person name="Gan R.R."/>
            <person name="Hung P."/>
            <person name="Date S.V."/>
            <person name="Marcotte E."/>
            <person name="Hood L."/>
            <person name="Ng W.V."/>
        </authorList>
    </citation>
    <scope>NUCLEOTIDE SEQUENCE [LARGE SCALE GENOMIC DNA]</scope>
    <source>
        <strain evidence="4">ATCC 43049</strain>
        <strain evidence="6">ATCC 43049 / DSM 3752 / JCM 8966 / VKM B-1809</strain>
        <plasmid evidence="6">Plasmid pNG600</plasmid>
        <plasmid evidence="4">pNG600</plasmid>
    </source>
</reference>
<protein>
    <submittedName>
        <fullName evidence="4">Uncharacterized protein</fullName>
    </submittedName>
</protein>
<keyword evidence="4" id="KW-0614">Plasmid</keyword>
<keyword evidence="6" id="KW-1185">Reference proteome</keyword>
<dbReference type="EMBL" id="AY596295">
    <property type="protein sequence ID" value="AAV44716.1"/>
    <property type="molecule type" value="Genomic_DNA"/>
</dbReference>
<dbReference type="Proteomes" id="UP000001169">
    <property type="component" value="Plasmid pNG600"/>
</dbReference>
<evidence type="ECO:0000256" key="3">
    <source>
        <dbReference type="SAM" id="Phobius"/>
    </source>
</evidence>
<dbReference type="GeneID" id="40150735"/>
<evidence type="ECO:0000256" key="2">
    <source>
        <dbReference type="SAM" id="MobiDB-lite"/>
    </source>
</evidence>
<geneLocation type="plasmid" evidence="7">
    <name>phma155</name>
</geneLocation>
<dbReference type="KEGG" id="hma:pNG6181"/>
<evidence type="ECO:0000313" key="4">
    <source>
        <dbReference type="EMBL" id="AAV44716.1"/>
    </source>
</evidence>
<accession>Q5V7B3</accession>
<feature type="coiled-coil region" evidence="1">
    <location>
        <begin position="28"/>
        <end position="69"/>
    </location>
</feature>
<geneLocation type="plasmid" evidence="4 6">
    <name>pNG600</name>
</geneLocation>
<feature type="coiled-coil region" evidence="1">
    <location>
        <begin position="285"/>
        <end position="326"/>
    </location>
</feature>
<feature type="region of interest" description="Disordered" evidence="2">
    <location>
        <begin position="180"/>
        <end position="212"/>
    </location>
</feature>
<feature type="transmembrane region" description="Helical" evidence="3">
    <location>
        <begin position="328"/>
        <end position="353"/>
    </location>
</feature>
<organism evidence="4 6">
    <name type="scientific">Haloarcula marismortui (strain ATCC 43049 / DSM 3752 / JCM 8966 / VKM B-1809)</name>
    <name type="common">Halobacterium marismortui</name>
    <dbReference type="NCBI Taxonomy" id="272569"/>
    <lineage>
        <taxon>Archaea</taxon>
        <taxon>Methanobacteriati</taxon>
        <taxon>Methanobacteriota</taxon>
        <taxon>Stenosarchaea group</taxon>
        <taxon>Halobacteria</taxon>
        <taxon>Halobacteriales</taxon>
        <taxon>Haloarculaceae</taxon>
        <taxon>Haloarcula</taxon>
    </lineage>
</organism>
<sequence>MSGPFYGSLAASASVFVAILTALLVNNYVEIKSQRRQTETELERVKEELKKFKKQRDNHKETIDELTGRREKRFKQNARERVSDFIENQVPSQISQPIEKLDIDILYQHLSDYHNFDSPEEIEESDENYHRQLLEEHYDQIEQAVLGEITSSFAEDYDITGRRSRVTGSDSDALEAAIEKAKDKEDDGDEDSSSSAGDIEVRAEGVDEEPEPVEPDEFIADFKEEYGLDSLRRETREALEQQYNEFRDRSQMDRLQSSIERIRESRSSFRLNNVFDTPDITAGLGIQEKARLQEARKDLAHAENQIETLQRRKKRLEDEKSGLNAEDLIPVLTANVATIIFSVVVPIFAYLLFATNTAVTVPNWAWIISHTEVNIFLSWLLGLIIVFVEIYLRITGRELKKYLPQRLQ</sequence>
<evidence type="ECO:0000313" key="6">
    <source>
        <dbReference type="Proteomes" id="UP000001169"/>
    </source>
</evidence>
<dbReference type="Proteomes" id="UP000298722">
    <property type="component" value="Plasmid pHMA155"/>
</dbReference>
<dbReference type="AlphaFoldDB" id="Q5V7B3"/>
<feature type="transmembrane region" description="Helical" evidence="3">
    <location>
        <begin position="373"/>
        <end position="392"/>
    </location>
</feature>
<dbReference type="RefSeq" id="WP_011222491.1">
    <property type="nucleotide sequence ID" value="NC_006394.1"/>
</dbReference>
<evidence type="ECO:0000313" key="7">
    <source>
        <dbReference type="Proteomes" id="UP000298722"/>
    </source>
</evidence>
<proteinExistence type="predicted"/>
<name>Q5V7B3_HALMA</name>
<keyword evidence="3" id="KW-1133">Transmembrane helix</keyword>
<evidence type="ECO:0000313" key="5">
    <source>
        <dbReference type="EMBL" id="QCP89579.1"/>
    </source>
</evidence>
<dbReference type="HOGENOM" id="CLU_673703_0_0_2"/>
<evidence type="ECO:0000256" key="1">
    <source>
        <dbReference type="SAM" id="Coils"/>
    </source>
</evidence>
<dbReference type="EMBL" id="CP039134">
    <property type="protein sequence ID" value="QCP89579.1"/>
    <property type="molecule type" value="Genomic_DNA"/>
</dbReference>
<reference evidence="5 7" key="2">
    <citation type="submission" date="2019-04" db="EMBL/GenBank/DDBJ databases">
        <title>Methylomes of two halophilic Archaea, Haloarcula marismortui and Haloferax mediterranei.</title>
        <authorList>
            <person name="DasSarma S."/>
            <person name="DasSarma P."/>
            <person name="DasSarma S."/>
            <person name="Fomenkov A."/>
            <person name="Vincze T."/>
            <person name="Anton B.P."/>
            <person name="Roberts R.J."/>
        </authorList>
    </citation>
    <scope>NUCLEOTIDE SEQUENCE [LARGE SCALE GENOMIC DNA]</scope>
    <source>
        <strain evidence="5 7">ATCC 43049</strain>
        <plasmid evidence="7">phma155</plasmid>
        <plasmid evidence="5">pHMA155</plasmid>
    </source>
</reference>
<dbReference type="EnsemblBacteria" id="AAV44716">
    <property type="protein sequence ID" value="AAV44716"/>
    <property type="gene ID" value="pNG6181"/>
</dbReference>
<keyword evidence="1" id="KW-0175">Coiled coil</keyword>
<keyword evidence="3" id="KW-0472">Membrane</keyword>